<proteinExistence type="inferred from homology"/>
<organism evidence="3 4">
    <name type="scientific">Ophiocordyceps australis</name>
    <dbReference type="NCBI Taxonomy" id="1399860"/>
    <lineage>
        <taxon>Eukaryota</taxon>
        <taxon>Fungi</taxon>
        <taxon>Dikarya</taxon>
        <taxon>Ascomycota</taxon>
        <taxon>Pezizomycotina</taxon>
        <taxon>Sordariomycetes</taxon>
        <taxon>Hypocreomycetidae</taxon>
        <taxon>Hypocreales</taxon>
        <taxon>Ophiocordycipitaceae</taxon>
        <taxon>Ophiocordyceps</taxon>
    </lineage>
</organism>
<accession>A0A2C5YXS3</accession>
<name>A0A2C5YXS3_9HYPO</name>
<feature type="domain" description="GST C-terminal" evidence="2">
    <location>
        <begin position="1"/>
        <end position="119"/>
    </location>
</feature>
<evidence type="ECO:0000313" key="3">
    <source>
        <dbReference type="EMBL" id="PHH72556.1"/>
    </source>
</evidence>
<dbReference type="InterPro" id="IPR004046">
    <property type="entry name" value="GST_C"/>
</dbReference>
<dbReference type="Proteomes" id="UP000224854">
    <property type="component" value="Unassembled WGS sequence"/>
</dbReference>
<dbReference type="InterPro" id="IPR036282">
    <property type="entry name" value="Glutathione-S-Trfase_C_sf"/>
</dbReference>
<gene>
    <name evidence="3" type="ORF">CDD82_5918</name>
</gene>
<evidence type="ECO:0000256" key="1">
    <source>
        <dbReference type="ARBA" id="ARBA00007409"/>
    </source>
</evidence>
<protein>
    <recommendedName>
        <fullName evidence="2">GST C-terminal domain-containing protein</fullName>
    </recommendedName>
</protein>
<sequence>MEVAVPLTGWFQPLVGWREYDRALVSKSSQATLKAMDVVEAHLSDKSFLVGDTLSAADYFCAGLVYRGFQFFFDRNWRHHHPHVSQWYETVTNQPDYLATTHKLEVLEQCLVNEPPSETTIRNNRLRLTKTSMT</sequence>
<dbReference type="CDD" id="cd03181">
    <property type="entry name" value="GST_C_EF1Bgamma_like"/>
    <property type="match status" value="1"/>
</dbReference>
<comment type="caution">
    <text evidence="3">The sequence shown here is derived from an EMBL/GenBank/DDBJ whole genome shotgun (WGS) entry which is preliminary data.</text>
</comment>
<dbReference type="AlphaFoldDB" id="A0A2C5YXS3"/>
<comment type="similarity">
    <text evidence="1">Belongs to the GST superfamily.</text>
</comment>
<dbReference type="EMBL" id="NJEU01000575">
    <property type="protein sequence ID" value="PHH72556.1"/>
    <property type="molecule type" value="Genomic_DNA"/>
</dbReference>
<evidence type="ECO:0000313" key="4">
    <source>
        <dbReference type="Proteomes" id="UP000224854"/>
    </source>
</evidence>
<dbReference type="PROSITE" id="PS50405">
    <property type="entry name" value="GST_CTER"/>
    <property type="match status" value="1"/>
</dbReference>
<dbReference type="OrthoDB" id="249703at2759"/>
<dbReference type="GO" id="GO:0005634">
    <property type="term" value="C:nucleus"/>
    <property type="evidence" value="ECO:0007669"/>
    <property type="project" value="TreeGrafter"/>
</dbReference>
<dbReference type="PANTHER" id="PTHR43986:SF1">
    <property type="entry name" value="ELONGATION FACTOR 1-GAMMA"/>
    <property type="match status" value="1"/>
</dbReference>
<evidence type="ECO:0000259" key="2">
    <source>
        <dbReference type="PROSITE" id="PS50405"/>
    </source>
</evidence>
<dbReference type="InterPro" id="IPR010987">
    <property type="entry name" value="Glutathione-S-Trfase_C-like"/>
</dbReference>
<dbReference type="SUPFAM" id="SSF47616">
    <property type="entry name" value="GST C-terminal domain-like"/>
    <property type="match status" value="1"/>
</dbReference>
<dbReference type="Pfam" id="PF00043">
    <property type="entry name" value="GST_C"/>
    <property type="match status" value="1"/>
</dbReference>
<dbReference type="PANTHER" id="PTHR43986">
    <property type="entry name" value="ELONGATION FACTOR 1-GAMMA"/>
    <property type="match status" value="1"/>
</dbReference>
<dbReference type="InterPro" id="IPR050802">
    <property type="entry name" value="EF-GSTs"/>
</dbReference>
<keyword evidence="4" id="KW-1185">Reference proteome</keyword>
<dbReference type="GO" id="GO:0005737">
    <property type="term" value="C:cytoplasm"/>
    <property type="evidence" value="ECO:0007669"/>
    <property type="project" value="TreeGrafter"/>
</dbReference>
<reference evidence="3 4" key="1">
    <citation type="submission" date="2017-06" db="EMBL/GenBank/DDBJ databases">
        <title>Ant-infecting Ophiocordyceps genomes reveal a high diversity of potential behavioral manipulation genes and a possible major role for enterotoxins.</title>
        <authorList>
            <person name="De Bekker C."/>
            <person name="Evans H.C."/>
            <person name="Brachmann A."/>
            <person name="Hughes D.P."/>
        </authorList>
    </citation>
    <scope>NUCLEOTIDE SEQUENCE [LARGE SCALE GENOMIC DNA]</scope>
    <source>
        <strain evidence="3 4">1348a</strain>
    </source>
</reference>
<dbReference type="Gene3D" id="1.20.1050.10">
    <property type="match status" value="1"/>
</dbReference>